<protein>
    <submittedName>
        <fullName evidence="10">DNA replication and repair protein RadC</fullName>
    </submittedName>
</protein>
<reference evidence="12" key="2">
    <citation type="submission" date="2017-03" db="EMBL/GenBank/DDBJ databases">
        <title>Bacillus sp. V-88(T) DSM27956, whole genome shotgun sequencing project.</title>
        <authorList>
            <person name="Dastager S.G."/>
            <person name="Neurgaonkar P.S."/>
            <person name="Dharne M.S."/>
        </authorList>
    </citation>
    <scope>NUCLEOTIDE SEQUENCE [LARGE SCALE GENOMIC DNA]</scope>
    <source>
        <strain evidence="12">DSM 25145</strain>
    </source>
</reference>
<dbReference type="PROSITE" id="PS01302">
    <property type="entry name" value="UPF0758"/>
    <property type="match status" value="1"/>
</dbReference>
<dbReference type="PANTHER" id="PTHR30471:SF3">
    <property type="entry name" value="UPF0758 PROTEIN YEES-RELATED"/>
    <property type="match status" value="1"/>
</dbReference>
<keyword evidence="2" id="KW-0645">Protease</keyword>
<dbReference type="Gene3D" id="3.40.140.10">
    <property type="entry name" value="Cytidine Deaminase, domain 2"/>
    <property type="match status" value="1"/>
</dbReference>
<evidence type="ECO:0000256" key="2">
    <source>
        <dbReference type="ARBA" id="ARBA00022670"/>
    </source>
</evidence>
<evidence type="ECO:0000256" key="3">
    <source>
        <dbReference type="ARBA" id="ARBA00022723"/>
    </source>
</evidence>
<dbReference type="EMBL" id="FTLX01000001">
    <property type="protein sequence ID" value="SIQ09789.1"/>
    <property type="molecule type" value="Genomic_DNA"/>
</dbReference>
<dbReference type="RefSeq" id="WP_045849809.1">
    <property type="nucleotide sequence ID" value="NZ_FTLX01000001.1"/>
</dbReference>
<comment type="similarity">
    <text evidence="1 7">Belongs to the UPF0758 family.</text>
</comment>
<evidence type="ECO:0000256" key="5">
    <source>
        <dbReference type="ARBA" id="ARBA00022833"/>
    </source>
</evidence>
<evidence type="ECO:0000313" key="12">
    <source>
        <dbReference type="Proteomes" id="UP000215545"/>
    </source>
</evidence>
<keyword evidence="5" id="KW-0862">Zinc</keyword>
<dbReference type="SUPFAM" id="SSF102712">
    <property type="entry name" value="JAB1/MPN domain"/>
    <property type="match status" value="1"/>
</dbReference>
<gene>
    <name evidence="9" type="ORF">B1B05_03375</name>
    <name evidence="10" type="ORF">SAMN05443094_101694</name>
</gene>
<dbReference type="InterPro" id="IPR037518">
    <property type="entry name" value="MPN"/>
</dbReference>
<dbReference type="NCBIfam" id="TIGR00608">
    <property type="entry name" value="radc"/>
    <property type="match status" value="1"/>
</dbReference>
<dbReference type="InterPro" id="IPR025657">
    <property type="entry name" value="RadC_JAB"/>
</dbReference>
<sequence length="235" mass="26686">MNQEKHVISQSMMIRDVPPHDRPRERMIASGPSSLSNHELLAILLRTGSKEESVLQLSNRILNEFDGLRLLKDASIEEITAVKGIGSAKAIQLKAAIEIGRRIERLKYEDRFMIRSPEDAANYMMEEMRFLSQEHFVALYLNTKNQVMHKQTLFIGSLNASIVHPREVFKEAFRRSAASIVCLHNHPSGDPAPSREDIDVTKRLVECGKILGIDVLDHLIIGEKKYVSLKEKGYL</sequence>
<feature type="domain" description="MPN" evidence="8">
    <location>
        <begin position="113"/>
        <end position="235"/>
    </location>
</feature>
<dbReference type="InterPro" id="IPR046778">
    <property type="entry name" value="UPF0758_N"/>
</dbReference>
<evidence type="ECO:0000256" key="1">
    <source>
        <dbReference type="ARBA" id="ARBA00010243"/>
    </source>
</evidence>
<dbReference type="EMBL" id="MWSK01000001">
    <property type="protein sequence ID" value="OXS80534.1"/>
    <property type="molecule type" value="Genomic_DNA"/>
</dbReference>
<dbReference type="CDD" id="cd08071">
    <property type="entry name" value="MPN_DUF2466"/>
    <property type="match status" value="1"/>
</dbReference>
<evidence type="ECO:0000313" key="9">
    <source>
        <dbReference type="EMBL" id="OXS80534.1"/>
    </source>
</evidence>
<dbReference type="GO" id="GO:0046872">
    <property type="term" value="F:metal ion binding"/>
    <property type="evidence" value="ECO:0007669"/>
    <property type="project" value="UniProtKB-KW"/>
</dbReference>
<organism evidence="10 11">
    <name type="scientific">Domibacillus enclensis</name>
    <dbReference type="NCBI Taxonomy" id="1017273"/>
    <lineage>
        <taxon>Bacteria</taxon>
        <taxon>Bacillati</taxon>
        <taxon>Bacillota</taxon>
        <taxon>Bacilli</taxon>
        <taxon>Bacillales</taxon>
        <taxon>Bacillaceae</taxon>
        <taxon>Domibacillus</taxon>
    </lineage>
</organism>
<proteinExistence type="inferred from homology"/>
<name>A0A1N6PZZ9_9BACI</name>
<evidence type="ECO:0000256" key="6">
    <source>
        <dbReference type="ARBA" id="ARBA00023049"/>
    </source>
</evidence>
<evidence type="ECO:0000313" key="11">
    <source>
        <dbReference type="Proteomes" id="UP000186385"/>
    </source>
</evidence>
<dbReference type="GO" id="GO:0006508">
    <property type="term" value="P:proteolysis"/>
    <property type="evidence" value="ECO:0007669"/>
    <property type="project" value="UniProtKB-KW"/>
</dbReference>
<dbReference type="SUPFAM" id="SSF47781">
    <property type="entry name" value="RuvA domain 2-like"/>
    <property type="match status" value="1"/>
</dbReference>
<dbReference type="NCBIfam" id="NF000642">
    <property type="entry name" value="PRK00024.1"/>
    <property type="match status" value="1"/>
</dbReference>
<reference evidence="9" key="3">
    <citation type="submission" date="2017-03" db="EMBL/GenBank/DDBJ databases">
        <authorList>
            <person name="Dastager S.G."/>
            <person name="Neurgaonkar P.S."/>
            <person name="Dharne M.S."/>
        </authorList>
    </citation>
    <scope>NUCLEOTIDE SEQUENCE</scope>
    <source>
        <strain evidence="9">DSM 25145</strain>
    </source>
</reference>
<keyword evidence="12" id="KW-1185">Reference proteome</keyword>
<dbReference type="GO" id="GO:0008237">
    <property type="term" value="F:metallopeptidase activity"/>
    <property type="evidence" value="ECO:0007669"/>
    <property type="project" value="UniProtKB-KW"/>
</dbReference>
<accession>A0A1N6PZZ9</accession>
<reference evidence="10 11" key="1">
    <citation type="submission" date="2017-01" db="EMBL/GenBank/DDBJ databases">
        <authorList>
            <person name="Mah S.A."/>
            <person name="Swanson W.J."/>
            <person name="Moy G.W."/>
            <person name="Vacquier V.D."/>
        </authorList>
    </citation>
    <scope>NUCLEOTIDE SEQUENCE [LARGE SCALE GENOMIC DNA]</scope>
    <source>
        <strain evidence="10 11">NIO-1016</strain>
    </source>
</reference>
<evidence type="ECO:0000313" key="10">
    <source>
        <dbReference type="EMBL" id="SIQ09789.1"/>
    </source>
</evidence>
<keyword evidence="6" id="KW-0482">Metalloprotease</keyword>
<dbReference type="Pfam" id="PF04002">
    <property type="entry name" value="RadC"/>
    <property type="match status" value="1"/>
</dbReference>
<dbReference type="OrthoDB" id="9804482at2"/>
<evidence type="ECO:0000256" key="4">
    <source>
        <dbReference type="ARBA" id="ARBA00022801"/>
    </source>
</evidence>
<dbReference type="InterPro" id="IPR020891">
    <property type="entry name" value="UPF0758_CS"/>
</dbReference>
<evidence type="ECO:0000256" key="7">
    <source>
        <dbReference type="RuleBase" id="RU003797"/>
    </source>
</evidence>
<keyword evidence="4" id="KW-0378">Hydrolase</keyword>
<dbReference type="InterPro" id="IPR001405">
    <property type="entry name" value="UPF0758"/>
</dbReference>
<dbReference type="PANTHER" id="PTHR30471">
    <property type="entry name" value="DNA REPAIR PROTEIN RADC"/>
    <property type="match status" value="1"/>
</dbReference>
<dbReference type="Proteomes" id="UP000215545">
    <property type="component" value="Unassembled WGS sequence"/>
</dbReference>
<evidence type="ECO:0000259" key="8">
    <source>
        <dbReference type="PROSITE" id="PS50249"/>
    </source>
</evidence>
<dbReference type="AlphaFoldDB" id="A0A1N6PZZ9"/>
<keyword evidence="3" id="KW-0479">Metal-binding</keyword>
<dbReference type="Pfam" id="PF20582">
    <property type="entry name" value="UPF0758_N"/>
    <property type="match status" value="1"/>
</dbReference>
<dbReference type="Gene3D" id="1.10.150.20">
    <property type="entry name" value="5' to 3' exonuclease, C-terminal subdomain"/>
    <property type="match status" value="1"/>
</dbReference>
<dbReference type="Proteomes" id="UP000186385">
    <property type="component" value="Unassembled WGS sequence"/>
</dbReference>
<dbReference type="STRING" id="1017273.SAMN05443094_101694"/>
<dbReference type="InterPro" id="IPR010994">
    <property type="entry name" value="RuvA_2-like"/>
</dbReference>
<dbReference type="PROSITE" id="PS50249">
    <property type="entry name" value="MPN"/>
    <property type="match status" value="1"/>
</dbReference>